<dbReference type="EMBL" id="PFNG01000256">
    <property type="protein sequence ID" value="PIZ35059.1"/>
    <property type="molecule type" value="Genomic_DNA"/>
</dbReference>
<gene>
    <name evidence="3" type="ORF">COY37_11100</name>
</gene>
<dbReference type="PANTHER" id="PTHR35601">
    <property type="entry name" value="TOXIN RELE"/>
    <property type="match status" value="1"/>
</dbReference>
<evidence type="ECO:0000256" key="1">
    <source>
        <dbReference type="ARBA" id="ARBA00006226"/>
    </source>
</evidence>
<accession>A0A2M7T573</accession>
<name>A0A2M7T573_9ACTN</name>
<comment type="caution">
    <text evidence="3">The sequence shown here is derived from an EMBL/GenBank/DDBJ whole genome shotgun (WGS) entry which is preliminary data.</text>
</comment>
<organism evidence="3 4">
    <name type="scientific">Candidatus Aquicultor secundus</name>
    <dbReference type="NCBI Taxonomy" id="1973895"/>
    <lineage>
        <taxon>Bacteria</taxon>
        <taxon>Bacillati</taxon>
        <taxon>Actinomycetota</taxon>
        <taxon>Candidatus Aquicultoria</taxon>
        <taxon>Candidatus Aquicultorales</taxon>
        <taxon>Candidatus Aquicultoraceae</taxon>
        <taxon>Candidatus Aquicultor</taxon>
    </lineage>
</organism>
<evidence type="ECO:0008006" key="5">
    <source>
        <dbReference type="Google" id="ProtNLM"/>
    </source>
</evidence>
<dbReference type="Proteomes" id="UP000230956">
    <property type="component" value="Unassembled WGS sequence"/>
</dbReference>
<evidence type="ECO:0000313" key="3">
    <source>
        <dbReference type="EMBL" id="PIZ35059.1"/>
    </source>
</evidence>
<proteinExistence type="inferred from homology"/>
<protein>
    <recommendedName>
        <fullName evidence="5">Type II toxin-antitoxin system RelE/ParE family toxin</fullName>
    </recommendedName>
</protein>
<reference evidence="4" key="1">
    <citation type="submission" date="2017-09" db="EMBL/GenBank/DDBJ databases">
        <title>Depth-based differentiation of microbial function through sediment-hosted aquifers and enrichment of novel symbionts in the deep terrestrial subsurface.</title>
        <authorList>
            <person name="Probst A.J."/>
            <person name="Ladd B."/>
            <person name="Jarett J.K."/>
            <person name="Geller-Mcgrath D.E."/>
            <person name="Sieber C.M.K."/>
            <person name="Emerson J.B."/>
            <person name="Anantharaman K."/>
            <person name="Thomas B.C."/>
            <person name="Malmstrom R."/>
            <person name="Stieglmeier M."/>
            <person name="Klingl A."/>
            <person name="Woyke T."/>
            <person name="Ryan C.M."/>
            <person name="Banfield J.F."/>
        </authorList>
    </citation>
    <scope>NUCLEOTIDE SEQUENCE [LARGE SCALE GENOMIC DNA]</scope>
</reference>
<evidence type="ECO:0000313" key="4">
    <source>
        <dbReference type="Proteomes" id="UP000230956"/>
    </source>
</evidence>
<comment type="similarity">
    <text evidence="1">Belongs to the RelE toxin family.</text>
</comment>
<sequence>MKTLRTLETFVLLKENQCKISKNSLPSLKGTRVYRLKIKERAQKDLIKLAPVYRSKITTIIRELVNNPRPQGSVKLTNQEEWRIRQGDYRILYIIDDNSQEITIVRIRHRREVYR</sequence>
<dbReference type="Pfam" id="PF05016">
    <property type="entry name" value="ParE_toxin"/>
    <property type="match status" value="1"/>
</dbReference>
<dbReference type="InterPro" id="IPR035093">
    <property type="entry name" value="RelE/ParE_toxin_dom_sf"/>
</dbReference>
<dbReference type="AlphaFoldDB" id="A0A2M7T573"/>
<dbReference type="Gene3D" id="3.30.2310.20">
    <property type="entry name" value="RelE-like"/>
    <property type="match status" value="1"/>
</dbReference>
<dbReference type="SUPFAM" id="SSF143011">
    <property type="entry name" value="RelE-like"/>
    <property type="match status" value="1"/>
</dbReference>
<evidence type="ECO:0000256" key="2">
    <source>
        <dbReference type="ARBA" id="ARBA00022649"/>
    </source>
</evidence>
<dbReference type="PANTHER" id="PTHR35601:SF1">
    <property type="entry name" value="TOXIN RELE"/>
    <property type="match status" value="1"/>
</dbReference>
<keyword evidence="2" id="KW-1277">Toxin-antitoxin system</keyword>
<dbReference type="InterPro" id="IPR007712">
    <property type="entry name" value="RelE/ParE_toxin"/>
</dbReference>